<dbReference type="CDD" id="cd06583">
    <property type="entry name" value="PGRP"/>
    <property type="match status" value="1"/>
</dbReference>
<feature type="domain" description="N-acetylmuramoyl-L-alanine amidase" evidence="1">
    <location>
        <begin position="26"/>
        <end position="180"/>
    </location>
</feature>
<evidence type="ECO:0000313" key="2">
    <source>
        <dbReference type="EMBL" id="PYE51674.1"/>
    </source>
</evidence>
<dbReference type="SUPFAM" id="SSF55846">
    <property type="entry name" value="N-acetylmuramoyl-L-alanine amidase-like"/>
    <property type="match status" value="1"/>
</dbReference>
<dbReference type="EMBL" id="CP054614">
    <property type="protein sequence ID" value="QKS56034.1"/>
    <property type="molecule type" value="Genomic_DNA"/>
</dbReference>
<reference evidence="2 4" key="1">
    <citation type="submission" date="2018-06" db="EMBL/GenBank/DDBJ databases">
        <title>Genomic Encyclopedia of Type Strains, Phase III (KMG-III): the genomes of soil and plant-associated and newly described type strains.</title>
        <authorList>
            <person name="Whitman W."/>
        </authorList>
    </citation>
    <scope>NUCLEOTIDE SEQUENCE [LARGE SCALE GENOMIC DNA]</scope>
    <source>
        <strain evidence="2 4">CECT 7022</strain>
    </source>
</reference>
<evidence type="ECO:0000313" key="5">
    <source>
        <dbReference type="Proteomes" id="UP000509327"/>
    </source>
</evidence>
<sequence length="304" mass="34345">MIQKGNFLLLDIDEFRPWLQKQTITRNINRLQVHHTASPNYTTRQVINGVAKQDIWKCLEGMRTYHLSQGWSGTGQNITIAENGQIAISLDRDLNKAPAGIAGSNTGAICVEIVGNFDKGGDKMTDTQKKSTIHLYACLADKLNLKVNTDTIVYHAWYKAKTGERLKDFVPGVSSKTCPGTNFWGDGNSIAAANRNFLPQIKAELDRLRNNIPNATPVPITKPKDDEPMTEAEKLQVATLEKTIQQQADWIKAEKLKANMECPTWAQEAYKYYKDYISDTTGSYDFWRQLVINYRKDNNIKVSK</sequence>
<dbReference type="GO" id="GO:0008745">
    <property type="term" value="F:N-acetylmuramoyl-L-alanine amidase activity"/>
    <property type="evidence" value="ECO:0007669"/>
    <property type="project" value="InterPro"/>
</dbReference>
<dbReference type="GO" id="GO:0009253">
    <property type="term" value="P:peptidoglycan catabolic process"/>
    <property type="evidence" value="ECO:0007669"/>
    <property type="project" value="InterPro"/>
</dbReference>
<evidence type="ECO:0000313" key="4">
    <source>
        <dbReference type="Proteomes" id="UP000247790"/>
    </source>
</evidence>
<reference evidence="3 5" key="2">
    <citation type="submission" date="2020-06" db="EMBL/GenBank/DDBJ databases">
        <title>Complete genome of Paenibacillus barcinonensis KACC11450.</title>
        <authorList>
            <person name="Kim M."/>
            <person name="Park Y.-J."/>
            <person name="Shin J.-H."/>
        </authorList>
    </citation>
    <scope>NUCLEOTIDE SEQUENCE [LARGE SCALE GENOMIC DNA]</scope>
    <source>
        <strain evidence="3 5">KACC11450</strain>
    </source>
</reference>
<dbReference type="RefSeq" id="WP_110895177.1">
    <property type="nucleotide sequence ID" value="NZ_CP054614.1"/>
</dbReference>
<evidence type="ECO:0000259" key="1">
    <source>
        <dbReference type="Pfam" id="PF01510"/>
    </source>
</evidence>
<dbReference type="EMBL" id="QJSW01000002">
    <property type="protein sequence ID" value="PYE51674.1"/>
    <property type="molecule type" value="Genomic_DNA"/>
</dbReference>
<dbReference type="InterPro" id="IPR036505">
    <property type="entry name" value="Amidase/PGRP_sf"/>
</dbReference>
<name>A0A2V4VF21_PAEBA</name>
<dbReference type="OrthoDB" id="2812205at2"/>
<dbReference type="Proteomes" id="UP000509327">
    <property type="component" value="Chromosome"/>
</dbReference>
<dbReference type="Proteomes" id="UP000247790">
    <property type="component" value="Unassembled WGS sequence"/>
</dbReference>
<accession>A0A2V4VF21</accession>
<proteinExistence type="predicted"/>
<keyword evidence="5" id="KW-1185">Reference proteome</keyword>
<evidence type="ECO:0000313" key="3">
    <source>
        <dbReference type="EMBL" id="QKS56034.1"/>
    </source>
</evidence>
<dbReference type="Gene3D" id="3.40.80.10">
    <property type="entry name" value="Peptidoglycan recognition protein-like"/>
    <property type="match status" value="1"/>
</dbReference>
<dbReference type="Pfam" id="PF01510">
    <property type="entry name" value="Amidase_2"/>
    <property type="match status" value="1"/>
</dbReference>
<gene>
    <name evidence="2" type="ORF">DFQ00_102469</name>
    <name evidence="3" type="ORF">HUB98_06535</name>
</gene>
<dbReference type="AlphaFoldDB" id="A0A2V4VF21"/>
<dbReference type="InterPro" id="IPR002502">
    <property type="entry name" value="Amidase_domain"/>
</dbReference>
<protein>
    <submittedName>
        <fullName evidence="2">N-acetylmuramoyl-L-alanine amidase</fullName>
    </submittedName>
</protein>
<organism evidence="2 4">
    <name type="scientific">Paenibacillus barcinonensis</name>
    <dbReference type="NCBI Taxonomy" id="198119"/>
    <lineage>
        <taxon>Bacteria</taxon>
        <taxon>Bacillati</taxon>
        <taxon>Bacillota</taxon>
        <taxon>Bacilli</taxon>
        <taxon>Bacillales</taxon>
        <taxon>Paenibacillaceae</taxon>
        <taxon>Paenibacillus</taxon>
    </lineage>
</organism>